<feature type="region of interest" description="Disordered" evidence="12">
    <location>
        <begin position="589"/>
        <end position="636"/>
    </location>
</feature>
<feature type="domain" description="C2H2-type" evidence="13">
    <location>
        <begin position="357"/>
        <end position="380"/>
    </location>
</feature>
<keyword evidence="3" id="KW-0479">Metal-binding</keyword>
<keyword evidence="8" id="KW-0238">DNA-binding</keyword>
<evidence type="ECO:0000256" key="1">
    <source>
        <dbReference type="ARBA" id="ARBA00004123"/>
    </source>
</evidence>
<feature type="region of interest" description="Disordered" evidence="12">
    <location>
        <begin position="2757"/>
        <end position="2785"/>
    </location>
</feature>
<feature type="compositionally biased region" description="Polar residues" evidence="12">
    <location>
        <begin position="2893"/>
        <end position="2910"/>
    </location>
</feature>
<feature type="region of interest" description="Disordered" evidence="12">
    <location>
        <begin position="2204"/>
        <end position="2223"/>
    </location>
</feature>
<feature type="domain" description="C2H2-type" evidence="13">
    <location>
        <begin position="1211"/>
        <end position="1238"/>
    </location>
</feature>
<evidence type="ECO:0000256" key="10">
    <source>
        <dbReference type="ARBA" id="ARBA00023242"/>
    </source>
</evidence>
<sequence>MDEAAAEIREDGAENKTHDGDTTSENNVDPSAEDTADGVGVFCCRDCGEAFREEAAFLEHRHQHPQESVHLDKQLDGLHDAERDNETTNFCTICSLAFVEPSELTSHMEKCHGETLQKESGIQITSGITKQHTYECAECGKCYFVIGHFLNHQRSHRQASKSVFHDLEHLKKKSFQCESCGRNYSRASALDAHRRCHEGKLVKSRNKNSAEAFHTEESIVEAKPSESQTPEVTPEKTFKCSCGKAFTAMMRLKTHQRFSRNSLCSPEDMKEKPKKSCNEFYCDECKKAFTGHIALFNHQRWHANHSDDSAERFPCEECGKVFMTLTFYYRHQRTAHSEETPAKSFLHQVCQLQKKAFECKDCGLKFSRASALHSHQLNHTDVYGETEKESHVSTSLLPQQKTLDNERKENKQEEVTSENVLPISVVEEDSHANESDEDLDSYDPGDFIVQVISASESEDEAAQDTNPDLELLCESDQENKNEGDTGVSPSSLVLKPEMDLKIVEIDFEQTDEQCALIAKEAENKTTEERFDCPECYRWFSSASSLRVHRMWHGVRKRKQQNPVKQDSISCEECGLKFTQWDIYQTHLHQHALEEGEEEEEEEEEEAQMGDDMSPVSELDSVRGVDGKSRDVDISGEADECDTSSLLQIQPTGFTEDVRDAGTKEQFGKYHTCLVCGKVYTYMVSYQKHLQLHENLLPTTRSPPSVPNLDEHQCPDCGMSFTRRARLLGHMRVHRPSKSKPPRCDQCSIDFRSIKSWMNHVVLHRKKPFWCLSCAKGFKNEDSLDKHMSSHTLMKHTCHICHESFHVSKQLRIHYKTHSGAKPYQCTFCGASFFKRVNLLLHRKKHLRAYAGFNGMLRGSRKRRNKWRNNYLASVKEEPEIDTYVEQNETQQPCESGDHGSSEESDCGEPLHHFKFSKPPGSARSGPHDKWKSEPVQPPTGQELAESESPENNMYREHKYWEWECVECDMGFDEVAKLHLHYVKHATGELPIPHDDVEDISKEQGAMQSTTQSPSGPNPGATATQEPPLDTETEAQPAQSDSDEQKEKDEPAAPVMTETVTPQENGTEVQTAETPANLPVTQVVENEPAVQPQTEPSVNSAGVETDSASKPSVPSELVPDTNAKSKCDEKKAKKTDKGVREPRKYIPSKKAMVDPLKMDMSKQPVIPLTSSQLSLQCFECHIIFSDAKSKERHLKLSHPAEYEQCILRNSLFACYVCDRHFTNSIDLMLHQKAHTEKKPFKCPICSEAFNKSSELTFHKKNHYGQDGYECTDCGKNCKTMTALKYHMRKHSGERPYVCKECGKRFSMSKALQKHMTAQCQGEGGDPTADALKKAIGPSSIKYPCSLCKATFKSTRTRQYHMKTKHNMVPATASKALSAEHQGKHNTPIITPISICQSSLLQAGPNGPLQKVDANIDTEQIRRLIESLGNVQRVNQVVILGQLPPHAAPLEVHQMSQLPQTDFMELKPTGSNIVEMEPLNPCFALDQTIILEPITPEGQLENPDFSELGSNLTIGENIEQTQTEQTERPEGEGMHQILQQPDNSAIQFDQTMFLNGVDQDLEQTVILELIPTEELELPQTVSQNEIPSSSLVNADLQQMAYQTVIDEQTNMSATTLATGLELTPLQTEQQGLPFFVPSDTLTHTSGAEVVDSQMQTVSLDQEHPVMDGAAPQETQEKAEQDQSEREPSEKLPVEGKNGEESEVEDPPAKDVFPSNLETKQVPQVSELPVNVMSAQELVKVRKRNSNKAFILQGCMHELGGSIYKDDFQIDATPSKRQRKKKSHLVVKCSPQSKEKNNKKQKKPSQQHQPIQEDEMIDKIPATILSKKKVSPQKKGKKGKKDKKNKHFVSNAEKNSPSSTQDSQVQQVKEETRKNKTKKQKKVTREGVTLISKHNTLASPVFKKKKQTNIMQKDQTKKSKGGKKKKNLSEEEKVETKESAASTDISGTHITQETLLLLKGHKQPRLKVYKLDPSKAPGQTQEASPVEGSTISQKSKEINCKHSTSECTNTGDKKKGGRTKKNQKTLSLLSSLQASRQTPKTLPAKPKTTRKRKASSGVETEGVITSNSKRALECKDCGQRFSEVSSLQKHKAMVHIVESPGLTYTHGNIFEGVSTLDLYQLPKQPNKVVGVMNAAADWDTEPEIVEMALDEKERSVSFPALIPSPSFLVPPSDVEVIENENDGNENKAADKQSCTSQEVHLPADQMKTSGMHPILPSEPPLGTSAQTKSLEFGEPLASDENKQKEASLRNPSTESEVQGTTDEDIKENLLLDVDLVTVGEQNDRVETTSQEDSVPQNESSVTCNPEDGSINKLSGQVNNEATAGRSLTSQTVSCSTHQVEIKEEEEELLVQKKKGGKRAISRNATRGRRRETGRLKRDVISKRALVGDTTRGTESEKEQEECQLLYEKRPISSASEIHDDGQPSTKTLEPEISTEFEANKATAPAASLSTIPSTLEKPPEEPVVLESVTSTDQVKGVRRLQEGEEHNRDANQSPVIILEKFLTSTQESTADKEPGLVTERNHQRQGFDNIAENEDLESQQIKVEENIPDRPLIAPICQNRLSASVTLQHHSDIRTVLVKEESSLMLNETQASGRHIRWNVEPVNTENMSSPLIESEETAMDESCVTPPEFNTNQCIFYPVKEEEREFLLGAQNNSGNSTTGAFCDAQLTEKHVIDHSNEGCHSAPGYEEVRVRKLSEPGVSDSADRQAEAEAEMQHPPDLRDFLLQSSDEEDVGVFEMSDPQLDSEAEVMAYFYRNQTNSAQQAGSDELSQNMPTTSGQIQAPREETRTTEPIDYFSKYFGWDTWVEMANCTNKISNMPRPVTSREVAQFVGIHIAMGTLKFPSPRLYWENLTKVPLVADSMPLSRFLELSRMLKLACPAKDPVNSNVQEGRCDSDFQNAQQGQPQSSRQSEIGQRDTLNELSSSQTQTDPLWKAQPLLCRFKAGCQSLRQEGDYAVDQYPLPLTGKMHNKKLSLYCTTLVGFGGLLLHVDLKLGQSSKQDAVDKMVPKGSMVFLCKQELSTPAMLERLLIAGVHGAGRVGGARGQIGDEFVSSDGKLMLRRSHCGFILSTAGNNQRNMASLMDNFEKAQMSAQVNRDLQNLYSIPLTASAPTCWPQAVLWYLTDLALVNSWLLYRQDHKAVSAPLTLMAFRLEVSKSLILSNGCDAQDSVLPQTPREKPHTTNEKPNPSLVEESPLPDAATRFDGSGHWPEQLGEGEGGRCRYGDCQRTSRVLCLKCCVFLCISRNHNCFLNFHNQGSLGKE</sequence>
<feature type="domain" description="C2H2-type" evidence="13">
    <location>
        <begin position="1239"/>
        <end position="1266"/>
    </location>
</feature>
<evidence type="ECO:0000256" key="12">
    <source>
        <dbReference type="SAM" id="MobiDB-lite"/>
    </source>
</evidence>
<feature type="compositionally biased region" description="Polar residues" evidence="12">
    <location>
        <begin position="392"/>
        <end position="402"/>
    </location>
</feature>
<evidence type="ECO:0000256" key="5">
    <source>
        <dbReference type="ARBA" id="ARBA00022771"/>
    </source>
</evidence>
<feature type="domain" description="C2H2-type" evidence="13">
    <location>
        <begin position="1267"/>
        <end position="1294"/>
    </location>
</feature>
<dbReference type="Pfam" id="PF00096">
    <property type="entry name" value="zf-C2H2"/>
    <property type="match status" value="4"/>
</dbReference>
<feature type="compositionally biased region" description="Basic and acidic residues" evidence="12">
    <location>
        <begin position="619"/>
        <end position="632"/>
    </location>
</feature>
<feature type="domain" description="C2H2-type" evidence="13">
    <location>
        <begin position="962"/>
        <end position="990"/>
    </location>
</feature>
<feature type="compositionally biased region" description="Polar residues" evidence="12">
    <location>
        <begin position="2284"/>
        <end position="2300"/>
    </location>
</feature>
<keyword evidence="5 11" id="KW-0863">Zinc-finger</keyword>
<feature type="compositionally biased region" description="Polar residues" evidence="12">
    <location>
        <begin position="2757"/>
        <end position="2777"/>
    </location>
</feature>
<feature type="region of interest" description="Disordered" evidence="12">
    <location>
        <begin position="1"/>
        <end position="34"/>
    </location>
</feature>
<feature type="region of interest" description="Disordered" evidence="12">
    <location>
        <begin position="212"/>
        <end position="232"/>
    </location>
</feature>
<dbReference type="GO" id="GO:0008270">
    <property type="term" value="F:zinc ion binding"/>
    <property type="evidence" value="ECO:0007669"/>
    <property type="project" value="UniProtKB-KW"/>
</dbReference>
<evidence type="ECO:0000256" key="7">
    <source>
        <dbReference type="ARBA" id="ARBA00023015"/>
    </source>
</evidence>
<evidence type="ECO:0000259" key="13">
    <source>
        <dbReference type="PROSITE" id="PS50157"/>
    </source>
</evidence>
<dbReference type="Gene3D" id="3.30.160.60">
    <property type="entry name" value="Classic Zinc Finger"/>
    <property type="match status" value="12"/>
</dbReference>
<feature type="compositionally biased region" description="Basic and acidic residues" evidence="12">
    <location>
        <begin position="2506"/>
        <end position="2519"/>
    </location>
</feature>
<keyword evidence="7" id="KW-0805">Transcription regulation</keyword>
<dbReference type="FunFam" id="3.30.160.60:FF:002343">
    <property type="entry name" value="Zinc finger protein 33A"/>
    <property type="match status" value="1"/>
</dbReference>
<feature type="compositionally biased region" description="Basic and acidic residues" evidence="12">
    <location>
        <begin position="403"/>
        <end position="414"/>
    </location>
</feature>
<gene>
    <name evidence="15" type="primary">znf576.1</name>
</gene>
<dbReference type="Pfam" id="PF13843">
    <property type="entry name" value="DDE_Tnp_1_7"/>
    <property type="match status" value="1"/>
</dbReference>
<feature type="compositionally biased region" description="Polar residues" evidence="12">
    <location>
        <begin position="1057"/>
        <end position="1083"/>
    </location>
</feature>
<comment type="subcellular location">
    <subcellularLocation>
        <location evidence="1">Nucleus</location>
    </subcellularLocation>
</comment>
<feature type="domain" description="C2H2-type" evidence="13">
    <location>
        <begin position="795"/>
        <end position="822"/>
    </location>
</feature>
<feature type="compositionally biased region" description="Low complexity" evidence="12">
    <location>
        <begin position="2021"/>
        <end position="2043"/>
    </location>
</feature>
<feature type="compositionally biased region" description="Polar residues" evidence="12">
    <location>
        <begin position="2246"/>
        <end position="2257"/>
    </location>
</feature>
<feature type="compositionally biased region" description="Basic and acidic residues" evidence="12">
    <location>
        <begin position="1122"/>
        <end position="1141"/>
    </location>
</feature>
<feature type="region of interest" description="Disordered" evidence="12">
    <location>
        <begin position="3166"/>
        <end position="3209"/>
    </location>
</feature>
<feature type="compositionally biased region" description="Basic residues" evidence="12">
    <location>
        <begin position="1823"/>
        <end position="1844"/>
    </location>
</feature>
<dbReference type="Proteomes" id="UP000504611">
    <property type="component" value="Unplaced"/>
</dbReference>
<reference evidence="15" key="1">
    <citation type="submission" date="2025-08" db="UniProtKB">
        <authorList>
            <consortium name="RefSeq"/>
        </authorList>
    </citation>
    <scope>IDENTIFICATION</scope>
    <source>
        <tissue evidence="15">Muscle</tissue>
    </source>
</reference>
<feature type="region of interest" description="Disordered" evidence="12">
    <location>
        <begin position="1004"/>
        <end position="1141"/>
    </location>
</feature>
<feature type="domain" description="C2H2-type" evidence="13">
    <location>
        <begin position="823"/>
        <end position="850"/>
    </location>
</feature>
<dbReference type="FunFam" id="3.30.160.60:FF:000185">
    <property type="entry name" value="zinc finger protein 319"/>
    <property type="match status" value="1"/>
</dbReference>
<dbReference type="Pfam" id="PF13912">
    <property type="entry name" value="zf-C2H2_6"/>
    <property type="match status" value="2"/>
</dbReference>
<dbReference type="GO" id="GO:0000981">
    <property type="term" value="F:DNA-binding transcription factor activity, RNA polymerase II-specific"/>
    <property type="evidence" value="ECO:0007669"/>
    <property type="project" value="TreeGrafter"/>
</dbReference>
<feature type="region of interest" description="Disordered" evidence="12">
    <location>
        <begin position="2282"/>
        <end position="2304"/>
    </location>
</feature>
<name>A0A6I9P6Q5_9TELE</name>
<dbReference type="GO" id="GO:0000978">
    <property type="term" value="F:RNA polymerase II cis-regulatory region sequence-specific DNA binding"/>
    <property type="evidence" value="ECO:0007669"/>
    <property type="project" value="TreeGrafter"/>
</dbReference>
<dbReference type="PANTHER" id="PTHR23235">
    <property type="entry name" value="KRUEPPEL-LIKE TRANSCRIPTION FACTOR"/>
    <property type="match status" value="1"/>
</dbReference>
<feature type="compositionally biased region" description="Polar residues" evidence="12">
    <location>
        <begin position="1849"/>
        <end position="1864"/>
    </location>
</feature>
<evidence type="ECO:0000256" key="6">
    <source>
        <dbReference type="ARBA" id="ARBA00022833"/>
    </source>
</evidence>
<evidence type="ECO:0000313" key="14">
    <source>
        <dbReference type="Proteomes" id="UP000504611"/>
    </source>
</evidence>
<feature type="compositionally biased region" description="Basic and acidic residues" evidence="12">
    <location>
        <begin position="1"/>
        <end position="21"/>
    </location>
</feature>
<feature type="compositionally biased region" description="Basic and acidic residues" evidence="12">
    <location>
        <begin position="1672"/>
        <end position="1697"/>
    </location>
</feature>
<evidence type="ECO:0000256" key="9">
    <source>
        <dbReference type="ARBA" id="ARBA00023163"/>
    </source>
</evidence>
<feature type="compositionally biased region" description="Acidic residues" evidence="12">
    <location>
        <begin position="594"/>
        <end position="608"/>
    </location>
</feature>
<proteinExistence type="inferred from homology"/>
<feature type="region of interest" description="Disordered" evidence="12">
    <location>
        <begin position="2886"/>
        <end position="2926"/>
    </location>
</feature>
<feature type="region of interest" description="Disordered" evidence="12">
    <location>
        <begin position="2693"/>
        <end position="2712"/>
    </location>
</feature>
<evidence type="ECO:0000256" key="11">
    <source>
        <dbReference type="PROSITE-ProRule" id="PRU00042"/>
    </source>
</evidence>
<keyword evidence="9" id="KW-0804">Transcription</keyword>
<dbReference type="GO" id="GO:0005634">
    <property type="term" value="C:nucleus"/>
    <property type="evidence" value="ECO:0007669"/>
    <property type="project" value="UniProtKB-SubCell"/>
</dbReference>
<keyword evidence="10" id="KW-0539">Nucleus</keyword>
<feature type="domain" description="C2H2-type" evidence="13">
    <location>
        <begin position="768"/>
        <end position="795"/>
    </location>
</feature>
<feature type="region of interest" description="Disordered" evidence="12">
    <location>
        <begin position="1967"/>
        <end position="2059"/>
    </location>
</feature>
<feature type="domain" description="C2H2-type" evidence="13">
    <location>
        <begin position="670"/>
        <end position="697"/>
    </location>
</feature>
<dbReference type="PROSITE" id="PS50157">
    <property type="entry name" value="ZINC_FINGER_C2H2_2"/>
    <property type="match status" value="19"/>
</dbReference>
<feature type="compositionally biased region" description="Basic and acidic residues" evidence="12">
    <location>
        <begin position="2700"/>
        <end position="2712"/>
    </location>
</feature>
<feature type="region of interest" description="Disordered" evidence="12">
    <location>
        <begin position="2502"/>
        <end position="2533"/>
    </location>
</feature>
<dbReference type="RefSeq" id="XP_010786249.1">
    <property type="nucleotide sequence ID" value="XM_010787947.1"/>
</dbReference>
<feature type="compositionally biased region" description="Basic and acidic residues" evidence="12">
    <location>
        <begin position="1991"/>
        <end position="2001"/>
    </location>
</feature>
<organism evidence="14 15">
    <name type="scientific">Notothenia coriiceps</name>
    <name type="common">black rockcod</name>
    <dbReference type="NCBI Taxonomy" id="8208"/>
    <lineage>
        <taxon>Eukaryota</taxon>
        <taxon>Metazoa</taxon>
        <taxon>Chordata</taxon>
        <taxon>Craniata</taxon>
        <taxon>Vertebrata</taxon>
        <taxon>Euteleostomi</taxon>
        <taxon>Actinopterygii</taxon>
        <taxon>Neopterygii</taxon>
        <taxon>Teleostei</taxon>
        <taxon>Neoteleostei</taxon>
        <taxon>Acanthomorphata</taxon>
        <taxon>Eupercaria</taxon>
        <taxon>Perciformes</taxon>
        <taxon>Notothenioidei</taxon>
        <taxon>Nototheniidae</taxon>
        <taxon>Notothenia</taxon>
    </lineage>
</organism>
<evidence type="ECO:0000256" key="8">
    <source>
        <dbReference type="ARBA" id="ARBA00023125"/>
    </source>
</evidence>
<keyword evidence="6" id="KW-0862">Zinc</keyword>
<feature type="compositionally biased region" description="Polar residues" evidence="12">
    <location>
        <begin position="1090"/>
        <end position="1111"/>
    </location>
</feature>
<feature type="compositionally biased region" description="Polar residues" evidence="12">
    <location>
        <begin position="1974"/>
        <end position="1990"/>
    </location>
</feature>
<dbReference type="OrthoDB" id="123207at2759"/>
<feature type="domain" description="C2H2-type" evidence="13">
    <location>
        <begin position="568"/>
        <end position="595"/>
    </location>
</feature>
<dbReference type="PROSITE" id="PS00028">
    <property type="entry name" value="ZINC_FINGER_C2H2_1"/>
    <property type="match status" value="21"/>
</dbReference>
<dbReference type="KEGG" id="ncc:104960016"/>
<keyword evidence="14" id="KW-1185">Reference proteome</keyword>
<feature type="domain" description="C2H2-type" evidence="13">
    <location>
        <begin position="134"/>
        <end position="161"/>
    </location>
</feature>
<keyword evidence="4" id="KW-0677">Repeat</keyword>
<evidence type="ECO:0000256" key="2">
    <source>
        <dbReference type="ARBA" id="ARBA00006991"/>
    </source>
</evidence>
<dbReference type="CTD" id="100006440"/>
<protein>
    <submittedName>
        <fullName evidence="15">Zinc finger protein 576, tandem duplicate 1</fullName>
    </submittedName>
</protein>
<feature type="domain" description="C2H2-type" evidence="13">
    <location>
        <begin position="313"/>
        <end position="341"/>
    </location>
</feature>
<dbReference type="InterPro" id="IPR013087">
    <property type="entry name" value="Znf_C2H2_type"/>
</dbReference>
<feature type="domain" description="C2H2-type" evidence="13">
    <location>
        <begin position="280"/>
        <end position="310"/>
    </location>
</feature>
<evidence type="ECO:0000313" key="15">
    <source>
        <dbReference type="RefSeq" id="XP_010786249.1"/>
    </source>
</evidence>
<feature type="domain" description="C2H2-type" evidence="13">
    <location>
        <begin position="42"/>
        <end position="69"/>
    </location>
</feature>
<feature type="domain" description="C2H2-type" evidence="13">
    <location>
        <begin position="175"/>
        <end position="202"/>
    </location>
</feature>
<feature type="region of interest" description="Disordered" evidence="12">
    <location>
        <begin position="888"/>
        <end position="950"/>
    </location>
</feature>
<accession>A0A6I9P6Q5</accession>
<dbReference type="SUPFAM" id="SSF57667">
    <property type="entry name" value="beta-beta-alpha zinc fingers"/>
    <property type="match status" value="8"/>
</dbReference>
<dbReference type="InterPro" id="IPR036236">
    <property type="entry name" value="Znf_C2H2_sf"/>
</dbReference>
<feature type="region of interest" description="Disordered" evidence="12">
    <location>
        <begin position="2437"/>
        <end position="2459"/>
    </location>
</feature>
<feature type="domain" description="C2H2-type" evidence="13">
    <location>
        <begin position="1295"/>
        <end position="1325"/>
    </location>
</feature>
<feature type="compositionally biased region" description="Basic residues" evidence="12">
    <location>
        <begin position="1773"/>
        <end position="1782"/>
    </location>
</feature>
<feature type="domain" description="C2H2-type" evidence="13">
    <location>
        <begin position="711"/>
        <end position="738"/>
    </location>
</feature>
<feature type="region of interest" description="Disordered" evidence="12">
    <location>
        <begin position="384"/>
        <end position="422"/>
    </location>
</feature>
<feature type="domain" description="C2H2-type" evidence="13">
    <location>
        <begin position="530"/>
        <end position="557"/>
    </location>
</feature>
<dbReference type="InterPro" id="IPR029526">
    <property type="entry name" value="PGBD"/>
</dbReference>
<feature type="domain" description="C2H2-type" evidence="13">
    <location>
        <begin position="2069"/>
        <end position="2097"/>
    </location>
</feature>
<feature type="compositionally biased region" description="Basic and acidic residues" evidence="12">
    <location>
        <begin position="1924"/>
        <end position="1935"/>
    </location>
</feature>
<feature type="region of interest" description="Disordered" evidence="12">
    <location>
        <begin position="2233"/>
        <end position="2261"/>
    </location>
</feature>
<feature type="region of interest" description="Disordered" evidence="12">
    <location>
        <begin position="1667"/>
        <end position="1712"/>
    </location>
</feature>
<feature type="compositionally biased region" description="Basic residues" evidence="12">
    <location>
        <begin position="2348"/>
        <end position="2366"/>
    </location>
</feature>
<evidence type="ECO:0000256" key="3">
    <source>
        <dbReference type="ARBA" id="ARBA00022723"/>
    </source>
</evidence>
<feature type="region of interest" description="Disordered" evidence="12">
    <location>
        <begin position="2347"/>
        <end position="2368"/>
    </location>
</feature>
<feature type="region of interest" description="Disordered" evidence="12">
    <location>
        <begin position="1770"/>
        <end position="1943"/>
    </location>
</feature>
<evidence type="ECO:0000256" key="4">
    <source>
        <dbReference type="ARBA" id="ARBA00022737"/>
    </source>
</evidence>
<feature type="compositionally biased region" description="Polar residues" evidence="12">
    <location>
        <begin position="1005"/>
        <end position="1024"/>
    </location>
</feature>
<dbReference type="SMART" id="SM00355">
    <property type="entry name" value="ZnF_C2H2"/>
    <property type="match status" value="23"/>
</dbReference>
<dbReference type="PANTHER" id="PTHR23235:SF142">
    <property type="entry name" value="ZINC FINGER PROTEIN 384"/>
    <property type="match status" value="1"/>
</dbReference>
<comment type="similarity">
    <text evidence="2">Belongs to the krueppel C2H2-type zinc-finger protein family.</text>
</comment>
<feature type="compositionally biased region" description="Polar residues" evidence="12">
    <location>
        <begin position="2917"/>
        <end position="2926"/>
    </location>
</feature>